<dbReference type="GO" id="GO:0008270">
    <property type="term" value="F:zinc ion binding"/>
    <property type="evidence" value="ECO:0007669"/>
    <property type="project" value="InterPro"/>
</dbReference>
<dbReference type="InterPro" id="IPR001138">
    <property type="entry name" value="Zn2Cys6_DnaBD"/>
</dbReference>
<evidence type="ECO:0000256" key="6">
    <source>
        <dbReference type="SAM" id="MobiDB-lite"/>
    </source>
</evidence>
<dbReference type="SMART" id="SM00066">
    <property type="entry name" value="GAL4"/>
    <property type="match status" value="1"/>
</dbReference>
<dbReference type="InterPro" id="IPR036864">
    <property type="entry name" value="Zn2-C6_fun-type_DNA-bd_sf"/>
</dbReference>
<comment type="subcellular location">
    <subcellularLocation>
        <location evidence="1">Nucleus</location>
    </subcellularLocation>
</comment>
<feature type="region of interest" description="Disordered" evidence="6">
    <location>
        <begin position="500"/>
        <end position="529"/>
    </location>
</feature>
<dbReference type="PROSITE" id="PS00463">
    <property type="entry name" value="ZN2_CY6_FUNGAL_1"/>
    <property type="match status" value="1"/>
</dbReference>
<evidence type="ECO:0000259" key="7">
    <source>
        <dbReference type="PROSITE" id="PS50048"/>
    </source>
</evidence>
<dbReference type="GO" id="GO:0045944">
    <property type="term" value="P:positive regulation of transcription by RNA polymerase II"/>
    <property type="evidence" value="ECO:0007669"/>
    <property type="project" value="TreeGrafter"/>
</dbReference>
<dbReference type="EMBL" id="JAACJJ010000001">
    <property type="protein sequence ID" value="KAF5330843.1"/>
    <property type="molecule type" value="Genomic_DNA"/>
</dbReference>
<dbReference type="OrthoDB" id="2441642at2759"/>
<comment type="caution">
    <text evidence="8">The sequence shown here is derived from an EMBL/GenBank/DDBJ whole genome shotgun (WGS) entry which is preliminary data.</text>
</comment>
<feature type="compositionally biased region" description="Polar residues" evidence="6">
    <location>
        <begin position="242"/>
        <end position="253"/>
    </location>
</feature>
<feature type="region of interest" description="Disordered" evidence="6">
    <location>
        <begin position="231"/>
        <end position="259"/>
    </location>
</feature>
<dbReference type="SUPFAM" id="SSF57701">
    <property type="entry name" value="Zn2/Cys6 DNA-binding domain"/>
    <property type="match status" value="1"/>
</dbReference>
<accession>A0A8H5BWY8</accession>
<reference evidence="8 9" key="1">
    <citation type="journal article" date="2020" name="ISME J.">
        <title>Uncovering the hidden diversity of litter-decomposition mechanisms in mushroom-forming fungi.</title>
        <authorList>
            <person name="Floudas D."/>
            <person name="Bentzer J."/>
            <person name="Ahren D."/>
            <person name="Johansson T."/>
            <person name="Persson P."/>
            <person name="Tunlid A."/>
        </authorList>
    </citation>
    <scope>NUCLEOTIDE SEQUENCE [LARGE SCALE GENOMIC DNA]</scope>
    <source>
        <strain evidence="8 9">CBS 101986</strain>
    </source>
</reference>
<evidence type="ECO:0000256" key="4">
    <source>
        <dbReference type="ARBA" id="ARBA00023163"/>
    </source>
</evidence>
<protein>
    <recommendedName>
        <fullName evidence="7">Zn(2)-C6 fungal-type domain-containing protein</fullName>
    </recommendedName>
</protein>
<evidence type="ECO:0000256" key="2">
    <source>
        <dbReference type="ARBA" id="ARBA00023015"/>
    </source>
</evidence>
<dbReference type="Proteomes" id="UP000567179">
    <property type="component" value="Unassembled WGS sequence"/>
</dbReference>
<evidence type="ECO:0000256" key="3">
    <source>
        <dbReference type="ARBA" id="ARBA00023125"/>
    </source>
</evidence>
<dbReference type="PROSITE" id="PS50048">
    <property type="entry name" value="ZN2_CY6_FUNGAL_2"/>
    <property type="match status" value="1"/>
</dbReference>
<proteinExistence type="predicted"/>
<keyword evidence="9" id="KW-1185">Reference proteome</keyword>
<dbReference type="GO" id="GO:0043565">
    <property type="term" value="F:sequence-specific DNA binding"/>
    <property type="evidence" value="ECO:0007669"/>
    <property type="project" value="TreeGrafter"/>
</dbReference>
<gene>
    <name evidence="8" type="ORF">D9619_005470</name>
</gene>
<dbReference type="CDD" id="cd00067">
    <property type="entry name" value="GAL4"/>
    <property type="match status" value="1"/>
</dbReference>
<feature type="domain" description="Zn(2)-C6 fungal-type" evidence="7">
    <location>
        <begin position="87"/>
        <end position="117"/>
    </location>
</feature>
<keyword evidence="5" id="KW-0539">Nucleus</keyword>
<evidence type="ECO:0000313" key="9">
    <source>
        <dbReference type="Proteomes" id="UP000567179"/>
    </source>
</evidence>
<evidence type="ECO:0000313" key="8">
    <source>
        <dbReference type="EMBL" id="KAF5330843.1"/>
    </source>
</evidence>
<dbReference type="Gene3D" id="4.10.240.10">
    <property type="entry name" value="Zn(2)-C6 fungal-type DNA-binding domain"/>
    <property type="match status" value="1"/>
</dbReference>
<name>A0A8H5BWY8_9AGAR</name>
<dbReference type="AlphaFoldDB" id="A0A8H5BWY8"/>
<dbReference type="Pfam" id="PF00172">
    <property type="entry name" value="Zn_clus"/>
    <property type="match status" value="1"/>
</dbReference>
<dbReference type="GO" id="GO:0005634">
    <property type="term" value="C:nucleus"/>
    <property type="evidence" value="ECO:0007669"/>
    <property type="project" value="UniProtKB-SubCell"/>
</dbReference>
<sequence length="551" mass="59387">MGFQNGFSYSSFMNHALGDKCQTSLPSDIDASSEGDLSLCGERGDSPAPLSIQGSLDSDSHGEGGSNGPPSPTLEAHKNIRQRTAQACDKCRERKTKCSGNRPVCNRCSSRGLICEYSVRESRVRTPIRVRPQPPTMSPPNPLQVNYHDTIRPTPAYHSRVGHGQSQAFAPAPYPRTVSSHSPAPSSSYSSGISLERAARLDASGGQPIPLGLGFGLPPDGQLTATRPHGGVSTWDMRPDTSRPQSAPITPQYASDPRVPSRGFKIEANVPQVQDLREGSCGSYGHDLAGRGALMTIPSIRVEEDSPYRRSLLGCSTEMREGSSQWYRNVENASLAVPKSAHDGRPASMPTMPLVQRNAQHHPKPYECPYDISLFQPNPVPFEDWTGPSSMGSIETLPEATSILAAHYNSLGSMSSDNMSFGTHGRTTAVPGPQDVNPLEVLCPAPLLPIGSGIFGLSSSLPAYTGKPTAYSAHDASQPQQQQQNPNFDAMYMHFAHEPTSRDVGGMHTHHDDNTQQPHPHAAGRQPPHPADVAFMPIAGHDNDFTGYDFF</sequence>
<evidence type="ECO:0000256" key="1">
    <source>
        <dbReference type="ARBA" id="ARBA00004123"/>
    </source>
</evidence>
<dbReference type="PANTHER" id="PTHR47540">
    <property type="entry name" value="THIAMINE REPRESSIBLE GENES REGULATORY PROTEIN THI5"/>
    <property type="match status" value="1"/>
</dbReference>
<evidence type="ECO:0000256" key="5">
    <source>
        <dbReference type="ARBA" id="ARBA00023242"/>
    </source>
</evidence>
<dbReference type="GO" id="GO:0000981">
    <property type="term" value="F:DNA-binding transcription factor activity, RNA polymerase II-specific"/>
    <property type="evidence" value="ECO:0007669"/>
    <property type="project" value="InterPro"/>
</dbReference>
<keyword evidence="3" id="KW-0238">DNA-binding</keyword>
<dbReference type="PANTHER" id="PTHR47540:SF2">
    <property type="entry name" value="ZN(II)2CYS6 TRANSCRIPTION FACTOR (EUROFUNG)"/>
    <property type="match status" value="1"/>
</dbReference>
<organism evidence="8 9">
    <name type="scientific">Psilocybe cf. subviscida</name>
    <dbReference type="NCBI Taxonomy" id="2480587"/>
    <lineage>
        <taxon>Eukaryota</taxon>
        <taxon>Fungi</taxon>
        <taxon>Dikarya</taxon>
        <taxon>Basidiomycota</taxon>
        <taxon>Agaricomycotina</taxon>
        <taxon>Agaricomycetes</taxon>
        <taxon>Agaricomycetidae</taxon>
        <taxon>Agaricales</taxon>
        <taxon>Agaricineae</taxon>
        <taxon>Strophariaceae</taxon>
        <taxon>Psilocybe</taxon>
    </lineage>
</organism>
<keyword evidence="4" id="KW-0804">Transcription</keyword>
<dbReference type="InterPro" id="IPR051711">
    <property type="entry name" value="Stress_Response_Reg"/>
</dbReference>
<feature type="region of interest" description="Disordered" evidence="6">
    <location>
        <begin position="23"/>
        <end position="76"/>
    </location>
</feature>
<keyword evidence="2" id="KW-0805">Transcription regulation</keyword>